<keyword evidence="3" id="KW-1185">Reference proteome</keyword>
<dbReference type="RefSeq" id="YP_003406813.1">
    <property type="nucleotide sequence ID" value="NC_013756.1"/>
</dbReference>
<dbReference type="EMBL" id="GU071086">
    <property type="protein sequence ID" value="ADB03851.1"/>
    <property type="molecule type" value="Genomic_DNA"/>
</dbReference>
<protein>
    <submittedName>
        <fullName evidence="2">Uncharacterized protein</fullName>
    </submittedName>
</protein>
<dbReference type="KEGG" id="vg:8746302"/>
<organism evidence="2 3">
    <name type="scientific">Marseillevirus marseillevirus</name>
    <name type="common">GBM</name>
    <dbReference type="NCBI Taxonomy" id="694581"/>
    <lineage>
        <taxon>Viruses</taxon>
        <taxon>Varidnaviria</taxon>
        <taxon>Bamfordvirae</taxon>
        <taxon>Nucleocytoviricota</taxon>
        <taxon>Megaviricetes</taxon>
        <taxon>Pimascovirales</taxon>
        <taxon>Pimascovirales incertae sedis</taxon>
        <taxon>Marseilleviridae</taxon>
        <taxon>Marseillevirus</taxon>
        <taxon>Marseillevirus massiliense</taxon>
    </lineage>
</organism>
<evidence type="ECO:0000313" key="2">
    <source>
        <dbReference type="EMBL" id="ADB03851.1"/>
    </source>
</evidence>
<proteinExistence type="predicted"/>
<evidence type="ECO:0000313" key="3">
    <source>
        <dbReference type="Proteomes" id="UP000029780"/>
    </source>
</evidence>
<reference evidence="2 3" key="1">
    <citation type="journal article" date="2009" name="Proc. Natl. Acad. Sci. U.S.A.">
        <title>Giant Marseillevirus highlights the role of amoebae as a melting pot in emergence of chimeric microorganisms.</title>
        <authorList>
            <person name="Boyer M."/>
            <person name="Yutin N."/>
            <person name="Pagnier I."/>
            <person name="Barrassi L."/>
            <person name="Fournous G."/>
            <person name="Espinosa L."/>
            <person name="Robert C."/>
            <person name="Azza S."/>
            <person name="Sun S."/>
            <person name="Rossmann M.G."/>
            <person name="Suzan-Monti M."/>
            <person name="La Scola B."/>
            <person name="Koonin E.V."/>
            <person name="Raoult D."/>
        </authorList>
    </citation>
    <scope>NUCLEOTIDE SEQUENCE [LARGE SCALE GENOMIC DNA]</scope>
    <source>
        <strain evidence="2 3">T19</strain>
    </source>
</reference>
<accession>D2XA74</accession>
<name>D2XA74_GBMV</name>
<dbReference type="Proteomes" id="UP000029780">
    <property type="component" value="Segment"/>
</dbReference>
<gene>
    <name evidence="2" type="ORF">MAR_ORF065</name>
</gene>
<feature type="region of interest" description="Disordered" evidence="1">
    <location>
        <begin position="54"/>
        <end position="74"/>
    </location>
</feature>
<organismHost>
    <name type="scientific">Acanthamoeba</name>
    <dbReference type="NCBI Taxonomy" id="5754"/>
</organismHost>
<evidence type="ECO:0000256" key="1">
    <source>
        <dbReference type="SAM" id="MobiDB-lite"/>
    </source>
</evidence>
<sequence>MDRKPNREDGGSFWVPLSFWFCESKQPQKILKATRASSHPEVPSFITLEMKRELEKDQKQREMKRLSEKVRKRG</sequence>
<dbReference type="GeneID" id="8746302"/>